<dbReference type="PATRIC" id="fig|1386089.3.peg.3406"/>
<dbReference type="EMBL" id="AWSA01000045">
    <property type="protein sequence ID" value="EWT00377.1"/>
    <property type="molecule type" value="Genomic_DNA"/>
</dbReference>
<dbReference type="AlphaFoldDB" id="W9G4Y9"/>
<name>W9G4Y9_9MICO</name>
<dbReference type="Proteomes" id="UP000019489">
    <property type="component" value="Unassembled WGS sequence"/>
</dbReference>
<feature type="chain" id="PRO_5004920284" evidence="1">
    <location>
        <begin position="28"/>
        <end position="350"/>
    </location>
</feature>
<sequence>MSRGKVIAASLSAGVILSFASGSPGLASEKPDTVTVLLDGLDHPAQGVAEKVAKDGSVVATITTAKGTVTVAGQRGALATMKSDTGATKKGAPTASGGIETAVTLPDVKDQDAKALAKAYRSSGRSVVLDAMATGMSFEDAVRSFGDMDPEGTAALLKARSASTGGTLTLASPTKQTTTSTTSAVLAAAPVLLDSVCADASGDAGNATSHACAVRYIDWSSGGDVYYSHKEKVTARDDDWWYALDTAKVWVVYGSGNSVVDWDPYTTIPRGSCGTVSVGVTDPKTGVNIGYSGTVCPDKEGPVWTDSNRGYGAYWSGYSRDYQGAVATSVVHSPPSASGSMTVKTYIHWS</sequence>
<organism evidence="2 3">
    <name type="scientific">Intrasporangium oryzae NRRL B-24470</name>
    <dbReference type="NCBI Taxonomy" id="1386089"/>
    <lineage>
        <taxon>Bacteria</taxon>
        <taxon>Bacillati</taxon>
        <taxon>Actinomycetota</taxon>
        <taxon>Actinomycetes</taxon>
        <taxon>Micrococcales</taxon>
        <taxon>Intrasporangiaceae</taxon>
        <taxon>Intrasporangium</taxon>
    </lineage>
</organism>
<comment type="caution">
    <text evidence="2">The sequence shown here is derived from an EMBL/GenBank/DDBJ whole genome shotgun (WGS) entry which is preliminary data.</text>
</comment>
<dbReference type="STRING" id="1386089.N865_16045"/>
<reference evidence="2 3" key="1">
    <citation type="submission" date="2013-08" db="EMBL/GenBank/DDBJ databases">
        <title>Intrasporangium oryzae NRRL B-24470.</title>
        <authorList>
            <person name="Liu H."/>
            <person name="Wang G."/>
        </authorList>
    </citation>
    <scope>NUCLEOTIDE SEQUENCE [LARGE SCALE GENOMIC DNA]</scope>
    <source>
        <strain evidence="2 3">NRRL B-24470</strain>
    </source>
</reference>
<protein>
    <submittedName>
        <fullName evidence="2">Uncharacterized protein</fullName>
    </submittedName>
</protein>
<keyword evidence="1" id="KW-0732">Signal</keyword>
<feature type="signal peptide" evidence="1">
    <location>
        <begin position="1"/>
        <end position="27"/>
    </location>
</feature>
<evidence type="ECO:0000256" key="1">
    <source>
        <dbReference type="SAM" id="SignalP"/>
    </source>
</evidence>
<accession>W9G4Y9</accession>
<evidence type="ECO:0000313" key="2">
    <source>
        <dbReference type="EMBL" id="EWT00377.1"/>
    </source>
</evidence>
<keyword evidence="3" id="KW-1185">Reference proteome</keyword>
<evidence type="ECO:0000313" key="3">
    <source>
        <dbReference type="Proteomes" id="UP000019489"/>
    </source>
</evidence>
<proteinExistence type="predicted"/>
<gene>
    <name evidence="2" type="ORF">N865_16045</name>
</gene>
<dbReference type="RefSeq" id="WP_034808533.1">
    <property type="nucleotide sequence ID" value="NZ_AWSA01000045.1"/>
</dbReference>